<sequence>MCIELACGYSSQTLAKAVAYVDISLALSTFVLLGILWEIICGGLSHLARDLFTENLIQHYANNYGCALSEDLKYLLIFIGVFYCLGMVILAMVLLHGANRRDHKTLQRWFLISITLWVVRIGLCILWIMISPEDQRVGPFFLGFFNSFYNGTTMSMVRNLIKQVEVEGLIRYDKRKRLLT</sequence>
<evidence type="ECO:0000313" key="3">
    <source>
        <dbReference type="Proteomes" id="UP000708208"/>
    </source>
</evidence>
<reference evidence="2" key="1">
    <citation type="submission" date="2021-06" db="EMBL/GenBank/DDBJ databases">
        <authorList>
            <person name="Hodson N. C."/>
            <person name="Mongue J. A."/>
            <person name="Jaron S. K."/>
        </authorList>
    </citation>
    <scope>NUCLEOTIDE SEQUENCE</scope>
</reference>
<gene>
    <name evidence="2" type="ORF">AFUS01_LOCUS38569</name>
</gene>
<keyword evidence="3" id="KW-1185">Reference proteome</keyword>
<feature type="transmembrane region" description="Helical" evidence="1">
    <location>
        <begin position="109"/>
        <end position="130"/>
    </location>
</feature>
<name>A0A8J2PM24_9HEXA</name>
<organism evidence="2 3">
    <name type="scientific">Allacma fusca</name>
    <dbReference type="NCBI Taxonomy" id="39272"/>
    <lineage>
        <taxon>Eukaryota</taxon>
        <taxon>Metazoa</taxon>
        <taxon>Ecdysozoa</taxon>
        <taxon>Arthropoda</taxon>
        <taxon>Hexapoda</taxon>
        <taxon>Collembola</taxon>
        <taxon>Symphypleona</taxon>
        <taxon>Sminthuridae</taxon>
        <taxon>Allacma</taxon>
    </lineage>
</organism>
<dbReference type="EMBL" id="CAJVCH010548252">
    <property type="protein sequence ID" value="CAG7828659.1"/>
    <property type="molecule type" value="Genomic_DNA"/>
</dbReference>
<accession>A0A8J2PM24</accession>
<protein>
    <submittedName>
        <fullName evidence="2">Uncharacterized protein</fullName>
    </submittedName>
</protein>
<keyword evidence="1" id="KW-0472">Membrane</keyword>
<keyword evidence="1" id="KW-0812">Transmembrane</keyword>
<dbReference type="Proteomes" id="UP000708208">
    <property type="component" value="Unassembled WGS sequence"/>
</dbReference>
<feature type="transmembrane region" description="Helical" evidence="1">
    <location>
        <begin position="19"/>
        <end position="40"/>
    </location>
</feature>
<dbReference type="AlphaFoldDB" id="A0A8J2PM24"/>
<evidence type="ECO:0000256" key="1">
    <source>
        <dbReference type="SAM" id="Phobius"/>
    </source>
</evidence>
<dbReference type="OrthoDB" id="10653096at2759"/>
<proteinExistence type="predicted"/>
<comment type="caution">
    <text evidence="2">The sequence shown here is derived from an EMBL/GenBank/DDBJ whole genome shotgun (WGS) entry which is preliminary data.</text>
</comment>
<evidence type="ECO:0000313" key="2">
    <source>
        <dbReference type="EMBL" id="CAG7828659.1"/>
    </source>
</evidence>
<feature type="transmembrane region" description="Helical" evidence="1">
    <location>
        <begin position="74"/>
        <end position="97"/>
    </location>
</feature>
<keyword evidence="1" id="KW-1133">Transmembrane helix</keyword>